<feature type="region of interest" description="Disordered" evidence="1">
    <location>
        <begin position="1"/>
        <end position="98"/>
    </location>
</feature>
<proteinExistence type="predicted"/>
<accession>A0A9E8A9R5</accession>
<protein>
    <submittedName>
        <fullName evidence="2">Uncharacterized protein</fullName>
    </submittedName>
</protein>
<dbReference type="EMBL" id="ON746532">
    <property type="protein sequence ID" value="UYL95613.1"/>
    <property type="molecule type" value="Viral_cRNA"/>
</dbReference>
<evidence type="ECO:0000313" key="2">
    <source>
        <dbReference type="EMBL" id="UYL95613.1"/>
    </source>
</evidence>
<name>A0A9E8A9R5_9RHAB</name>
<feature type="compositionally biased region" description="Basic residues" evidence="1">
    <location>
        <begin position="12"/>
        <end position="25"/>
    </location>
</feature>
<evidence type="ECO:0000256" key="1">
    <source>
        <dbReference type="SAM" id="MobiDB-lite"/>
    </source>
</evidence>
<organism evidence="2">
    <name type="scientific">Lhasa Rhabd tick virus 1</name>
    <dbReference type="NCBI Taxonomy" id="2972334"/>
    <lineage>
        <taxon>Viruses</taxon>
        <taxon>Riboviria</taxon>
        <taxon>Orthornavirae</taxon>
        <taxon>Negarnaviricota</taxon>
        <taxon>Haploviricotina</taxon>
        <taxon>Monjiviricetes</taxon>
        <taxon>Mononegavirales</taxon>
        <taxon>Rhabdoviridae</taxon>
    </lineage>
</organism>
<reference evidence="2" key="1">
    <citation type="submission" date="2022-05" db="EMBL/GenBank/DDBJ databases">
        <authorList>
            <person name="Cao W."/>
            <person name="Jia N."/>
            <person name="Lam T.T.-Y."/>
            <person name="Ni X."/>
            <person name="Liu J."/>
        </authorList>
    </citation>
    <scope>NUCLEOTIDE SEQUENCE</scope>
    <source>
        <strain evidence="2">TIGMIC 1</strain>
    </source>
</reference>
<sequence>MPLKQPGPQGKRTLRNRPRVHHRTLKPGTSDPTARRARSGSPRQPRDKTQPFPPGLRHPKHKEPQAPPLREPIAKRLNAPRQFKQQPPMRPLNIHTPRVNLRKNLKDDLCSIQSPGLCG</sequence>